<protein>
    <submittedName>
        <fullName evidence="3">Glycosyltransferase family 4 protein</fullName>
    </submittedName>
</protein>
<dbReference type="GO" id="GO:0016757">
    <property type="term" value="F:glycosyltransferase activity"/>
    <property type="evidence" value="ECO:0007669"/>
    <property type="project" value="InterPro"/>
</dbReference>
<name>A0A6M0GZC0_9CLOT</name>
<dbReference type="EMBL" id="JAAGPU010000003">
    <property type="protein sequence ID" value="NEU03926.1"/>
    <property type="molecule type" value="Genomic_DNA"/>
</dbReference>
<dbReference type="PANTHER" id="PTHR45947">
    <property type="entry name" value="SULFOQUINOVOSYL TRANSFERASE SQD2"/>
    <property type="match status" value="1"/>
</dbReference>
<organism evidence="3 4">
    <name type="scientific">Clostridium senegalense</name>
    <dbReference type="NCBI Taxonomy" id="1465809"/>
    <lineage>
        <taxon>Bacteria</taxon>
        <taxon>Bacillati</taxon>
        <taxon>Bacillota</taxon>
        <taxon>Clostridia</taxon>
        <taxon>Eubacteriales</taxon>
        <taxon>Clostridiaceae</taxon>
        <taxon>Clostridium</taxon>
    </lineage>
</organism>
<evidence type="ECO:0000259" key="2">
    <source>
        <dbReference type="Pfam" id="PF13477"/>
    </source>
</evidence>
<dbReference type="PANTHER" id="PTHR45947:SF3">
    <property type="entry name" value="SULFOQUINOVOSYL TRANSFERASE SQD2"/>
    <property type="match status" value="1"/>
</dbReference>
<feature type="domain" description="Glycosyltransferase subfamily 4-like N-terminal" evidence="2">
    <location>
        <begin position="3"/>
        <end position="136"/>
    </location>
</feature>
<keyword evidence="4" id="KW-1185">Reference proteome</keyword>
<gene>
    <name evidence="3" type="ORF">G3M99_03445</name>
</gene>
<proteinExistence type="predicted"/>
<dbReference type="Gene3D" id="3.40.50.2000">
    <property type="entry name" value="Glycogen Phosphorylase B"/>
    <property type="match status" value="2"/>
</dbReference>
<dbReference type="CDD" id="cd03801">
    <property type="entry name" value="GT4_PimA-like"/>
    <property type="match status" value="1"/>
</dbReference>
<sequence>MTKLCILADADSIHTQKWLDYFSGLNYDIHLISMRESDYKYSGNVKTYVLKPMYKNKSSYIFLAHKVKKLVKKINPDILHSYYASSYGFFGAVSGVRPFVVSVWGSDVYLFPKSNGIYKKILNYVFNKADVLCSTSYDMAKEIKSYNSEKEIVITPFGVDVNLFSKTSEIFEKESMTIGIAKSLEKIYSIDTLIKALRMVIDRTKDTNMKLKIIGDGSERKNLINLTEQLNLNENVEFVGRVKNTEVPQYINKVDVMCLCSLSESFGVSAIEASACERPVIASNCGGLKEVIKDNETGLLFEPQNENELADKIEYLYKNRCVAKEMGKEGRRVVLDVYDWEENVKTMSDLYERL</sequence>
<accession>A0A6M0GZC0</accession>
<evidence type="ECO:0000313" key="4">
    <source>
        <dbReference type="Proteomes" id="UP000481872"/>
    </source>
</evidence>
<feature type="domain" description="Glycosyl transferase family 1" evidence="1">
    <location>
        <begin position="172"/>
        <end position="332"/>
    </location>
</feature>
<dbReference type="InterPro" id="IPR001296">
    <property type="entry name" value="Glyco_trans_1"/>
</dbReference>
<dbReference type="SUPFAM" id="SSF53756">
    <property type="entry name" value="UDP-Glycosyltransferase/glycogen phosphorylase"/>
    <property type="match status" value="1"/>
</dbReference>
<dbReference type="Pfam" id="PF13477">
    <property type="entry name" value="Glyco_trans_4_2"/>
    <property type="match status" value="1"/>
</dbReference>
<dbReference type="Proteomes" id="UP000481872">
    <property type="component" value="Unassembled WGS sequence"/>
</dbReference>
<dbReference type="AlphaFoldDB" id="A0A6M0GZC0"/>
<comment type="caution">
    <text evidence="3">The sequence shown here is derived from an EMBL/GenBank/DDBJ whole genome shotgun (WGS) entry which is preliminary data.</text>
</comment>
<evidence type="ECO:0000313" key="3">
    <source>
        <dbReference type="EMBL" id="NEU03926.1"/>
    </source>
</evidence>
<dbReference type="Pfam" id="PF00534">
    <property type="entry name" value="Glycos_transf_1"/>
    <property type="match status" value="1"/>
</dbReference>
<evidence type="ECO:0000259" key="1">
    <source>
        <dbReference type="Pfam" id="PF00534"/>
    </source>
</evidence>
<dbReference type="InterPro" id="IPR050194">
    <property type="entry name" value="Glycosyltransferase_grp1"/>
</dbReference>
<dbReference type="InterPro" id="IPR028098">
    <property type="entry name" value="Glyco_trans_4-like_N"/>
</dbReference>
<reference evidence="3 4" key="1">
    <citation type="submission" date="2020-02" db="EMBL/GenBank/DDBJ databases">
        <title>Genome assembly of a novel Clostridium senegalense strain.</title>
        <authorList>
            <person name="Gupta T.B."/>
            <person name="Jauregui R."/>
            <person name="Maclean P."/>
            <person name="Nawarathana A."/>
            <person name="Brightwell G."/>
        </authorList>
    </citation>
    <scope>NUCLEOTIDE SEQUENCE [LARGE SCALE GENOMIC DNA]</scope>
    <source>
        <strain evidence="3 4">AGRFS4</strain>
    </source>
</reference>
<dbReference type="RefSeq" id="WP_199869210.1">
    <property type="nucleotide sequence ID" value="NZ_JAAGPU010000003.1"/>
</dbReference>
<keyword evidence="3" id="KW-0808">Transferase</keyword>